<dbReference type="OrthoDB" id="4223899at2759"/>
<keyword evidence="2" id="KW-0472">Membrane</keyword>
<reference evidence="3" key="2">
    <citation type="journal article" date="2023" name="IMA Fungus">
        <title>Comparative genomic study of the Penicillium genus elucidates a diverse pangenome and 15 lateral gene transfer events.</title>
        <authorList>
            <person name="Petersen C."/>
            <person name="Sorensen T."/>
            <person name="Nielsen M.R."/>
            <person name="Sondergaard T.E."/>
            <person name="Sorensen J.L."/>
            <person name="Fitzpatrick D.A."/>
            <person name="Frisvad J.C."/>
            <person name="Nielsen K.L."/>
        </authorList>
    </citation>
    <scope>NUCLEOTIDE SEQUENCE</scope>
    <source>
        <strain evidence="3">IBT 30069</strain>
    </source>
</reference>
<feature type="compositionally biased region" description="Basic and acidic residues" evidence="1">
    <location>
        <begin position="232"/>
        <end position="245"/>
    </location>
</feature>
<feature type="transmembrane region" description="Helical" evidence="2">
    <location>
        <begin position="133"/>
        <end position="163"/>
    </location>
</feature>
<dbReference type="AlphaFoldDB" id="A0A9W9F5N8"/>
<comment type="caution">
    <text evidence="3">The sequence shown here is derived from an EMBL/GenBank/DDBJ whole genome shotgun (WGS) entry which is preliminary data.</text>
</comment>
<keyword evidence="2" id="KW-1133">Transmembrane helix</keyword>
<dbReference type="Pfam" id="PF16015">
    <property type="entry name" value="Promethin"/>
    <property type="match status" value="1"/>
</dbReference>
<keyword evidence="2" id="KW-0812">Transmembrane</keyword>
<evidence type="ECO:0000313" key="3">
    <source>
        <dbReference type="EMBL" id="KAJ5093956.1"/>
    </source>
</evidence>
<dbReference type="Proteomes" id="UP001149165">
    <property type="component" value="Unassembled WGS sequence"/>
</dbReference>
<accession>A0A9W9F5N8</accession>
<feature type="transmembrane region" description="Helical" evidence="2">
    <location>
        <begin position="169"/>
        <end position="192"/>
    </location>
</feature>
<feature type="region of interest" description="Disordered" evidence="1">
    <location>
        <begin position="218"/>
        <end position="245"/>
    </location>
</feature>
<evidence type="ECO:0000313" key="4">
    <source>
        <dbReference type="Proteomes" id="UP001149165"/>
    </source>
</evidence>
<protein>
    <submittedName>
        <fullName evidence="3">Uncharacterized protein</fullName>
    </submittedName>
</protein>
<gene>
    <name evidence="3" type="ORF">N7456_009817</name>
</gene>
<feature type="region of interest" description="Disordered" evidence="1">
    <location>
        <begin position="1"/>
        <end position="74"/>
    </location>
</feature>
<dbReference type="EMBL" id="JAPQKH010000006">
    <property type="protein sequence ID" value="KAJ5093956.1"/>
    <property type="molecule type" value="Genomic_DNA"/>
</dbReference>
<evidence type="ECO:0000256" key="2">
    <source>
        <dbReference type="SAM" id="Phobius"/>
    </source>
</evidence>
<feature type="compositionally biased region" description="Basic and acidic residues" evidence="1">
    <location>
        <begin position="57"/>
        <end position="68"/>
    </location>
</feature>
<proteinExistence type="predicted"/>
<reference evidence="3" key="1">
    <citation type="submission" date="2022-11" db="EMBL/GenBank/DDBJ databases">
        <authorList>
            <person name="Petersen C."/>
        </authorList>
    </citation>
    <scope>NUCLEOTIDE SEQUENCE</scope>
    <source>
        <strain evidence="3">IBT 30069</strain>
    </source>
</reference>
<organism evidence="3 4">
    <name type="scientific">Penicillium angulare</name>
    <dbReference type="NCBI Taxonomy" id="116970"/>
    <lineage>
        <taxon>Eukaryota</taxon>
        <taxon>Fungi</taxon>
        <taxon>Dikarya</taxon>
        <taxon>Ascomycota</taxon>
        <taxon>Pezizomycotina</taxon>
        <taxon>Eurotiomycetes</taxon>
        <taxon>Eurotiomycetidae</taxon>
        <taxon>Eurotiales</taxon>
        <taxon>Aspergillaceae</taxon>
        <taxon>Penicillium</taxon>
    </lineage>
</organism>
<name>A0A9W9F5N8_9EURO</name>
<sequence length="245" mass="27164">MSLDPVTSGLTNRLPVNKAEQTTRPVKNIPKLDKSGASKHLNKTTKDLTDPIIPGEFPRDEGQPRTQHEPPQGEINFSGAWSSVNNWFHSLFPQAMDRFEDLVKWAVQYLFPPSKQAEMYEGAMKRPIASTFIVCQIICCGVPLLIFLAGVFVFAAVAILLWAVLSLLILGPVLLVASMMGVSLWGWGWILYGLMGWVDQRFFGGMISRFFLPRMQAQSASEGEGEGEEGEGEKGEETEGEKKDT</sequence>
<evidence type="ECO:0000256" key="1">
    <source>
        <dbReference type="SAM" id="MobiDB-lite"/>
    </source>
</evidence>
<keyword evidence="4" id="KW-1185">Reference proteome</keyword>